<dbReference type="Proteomes" id="UP000242818">
    <property type="component" value="Unassembled WGS sequence"/>
</dbReference>
<reference evidence="2 3" key="1">
    <citation type="submission" date="2016-08" db="EMBL/GenBank/DDBJ databases">
        <authorList>
            <person name="Seilhamer J.J."/>
        </authorList>
    </citation>
    <scope>NUCLEOTIDE SEQUENCE [LARGE SCALE GENOMIC DNA]</scope>
    <source>
        <strain evidence="2 3">A37T2</strain>
    </source>
</reference>
<keyword evidence="1" id="KW-0732">Signal</keyword>
<accession>A0A1C4ELK5</accession>
<evidence type="ECO:0000256" key="1">
    <source>
        <dbReference type="SAM" id="SignalP"/>
    </source>
</evidence>
<proteinExistence type="predicted"/>
<dbReference type="STRING" id="1335309.GA0116948_10917"/>
<name>A0A1C4ELK5_9BACT</name>
<dbReference type="InterPro" id="IPR032183">
    <property type="entry name" value="PKD-like"/>
</dbReference>
<organism evidence="2 3">
    <name type="scientific">Chitinophaga costaii</name>
    <dbReference type="NCBI Taxonomy" id="1335309"/>
    <lineage>
        <taxon>Bacteria</taxon>
        <taxon>Pseudomonadati</taxon>
        <taxon>Bacteroidota</taxon>
        <taxon>Chitinophagia</taxon>
        <taxon>Chitinophagales</taxon>
        <taxon>Chitinophagaceae</taxon>
        <taxon>Chitinophaga</taxon>
    </lineage>
</organism>
<keyword evidence="3" id="KW-1185">Reference proteome</keyword>
<evidence type="ECO:0000313" key="3">
    <source>
        <dbReference type="Proteomes" id="UP000242818"/>
    </source>
</evidence>
<evidence type="ECO:0008006" key="4">
    <source>
        <dbReference type="Google" id="ProtNLM"/>
    </source>
</evidence>
<dbReference type="AlphaFoldDB" id="A0A1C4ELK5"/>
<dbReference type="EMBL" id="FMAR01000009">
    <property type="protein sequence ID" value="SCC44478.1"/>
    <property type="molecule type" value="Genomic_DNA"/>
</dbReference>
<feature type="signal peptide" evidence="1">
    <location>
        <begin position="1"/>
        <end position="22"/>
    </location>
</feature>
<dbReference type="OrthoDB" id="1095195at2"/>
<evidence type="ECO:0000313" key="2">
    <source>
        <dbReference type="EMBL" id="SCC44478.1"/>
    </source>
</evidence>
<sequence>MFNSIYYRHCLLLIAGITILAAACKKENNNIKPLPDIVITTPAITEKSIGDTVTISPTIDYGGQAATFTYKWFRYASRPNYVQVLELVSEHKDFVQVMDSLGTYQVREEVTNVATGVTAAITLSWNVVSRAERGWYVLKGTADGNTDMDAFLISSNGASTNTNIISAKYGNPLSGTPVGLAFTSLYNYLEPVSHTFYQNNSCLMPMSSKEFLAYRIKDEKVLANSDQLFYEVPPLATRNYQGLVADPNLMVLVNNGRAQGMNPKSNSFLPERTGNYSLSPYFTITPSAGSTDVGYVMGFDKLSESFVTVRFQQTDVTYFPDEYLNSSGGGQQYNISANHLGGQLVFLENTDGSLDTLLTTNGRAYGLLKRDNSSDMVLLGLNLAELIPSRYNGAHSPIRYADTLLASQYPNLTSASLYALNKNNPILYFANANKIGAYSIDSKNYIDNLYSFPAGEEITYMKFINCQYDTPASYNFTNLVVATYSGGNYKIYQFNVLGNTLNQTGSVYQGTGRVKTMLYTTPNTTSFYYSMYRYY</sequence>
<feature type="chain" id="PRO_5008691255" description="PKD-like family protein" evidence="1">
    <location>
        <begin position="23"/>
        <end position="535"/>
    </location>
</feature>
<gene>
    <name evidence="2" type="ORF">GA0116948_10917</name>
</gene>
<protein>
    <recommendedName>
        <fullName evidence="4">PKD-like family protein</fullName>
    </recommendedName>
</protein>
<dbReference type="RefSeq" id="WP_089712887.1">
    <property type="nucleotide sequence ID" value="NZ_FMAR01000009.1"/>
</dbReference>
<dbReference type="Pfam" id="PF16407">
    <property type="entry name" value="PKD_2"/>
    <property type="match status" value="1"/>
</dbReference>